<feature type="domain" description="Rieske" evidence="10">
    <location>
        <begin position="55"/>
        <end position="147"/>
    </location>
</feature>
<dbReference type="NCBIfam" id="TIGR01409">
    <property type="entry name" value="TAT_signal_seq"/>
    <property type="match status" value="1"/>
</dbReference>
<comment type="caution">
    <text evidence="11">The sequence shown here is derived from an EMBL/GenBank/DDBJ whole genome shotgun (WGS) entry which is preliminary data.</text>
</comment>
<dbReference type="GO" id="GO:0016020">
    <property type="term" value="C:membrane"/>
    <property type="evidence" value="ECO:0007669"/>
    <property type="project" value="InterPro"/>
</dbReference>
<dbReference type="SUPFAM" id="SSF50022">
    <property type="entry name" value="ISP domain"/>
    <property type="match status" value="1"/>
</dbReference>
<evidence type="ECO:0000256" key="6">
    <source>
        <dbReference type="ARBA" id="ARBA00023014"/>
    </source>
</evidence>
<keyword evidence="6" id="KW-0411">Iron-sulfur</keyword>
<proteinExistence type="predicted"/>
<dbReference type="PROSITE" id="PS51296">
    <property type="entry name" value="RIESKE"/>
    <property type="match status" value="1"/>
</dbReference>
<evidence type="ECO:0000256" key="2">
    <source>
        <dbReference type="ARBA" id="ARBA00015816"/>
    </source>
</evidence>
<dbReference type="Proteomes" id="UP000573599">
    <property type="component" value="Unassembled WGS sequence"/>
</dbReference>
<dbReference type="PROSITE" id="PS51318">
    <property type="entry name" value="TAT"/>
    <property type="match status" value="1"/>
</dbReference>
<dbReference type="RefSeq" id="WP_179421144.1">
    <property type="nucleotide sequence ID" value="NZ_JACCAB010000001.1"/>
</dbReference>
<evidence type="ECO:0000256" key="3">
    <source>
        <dbReference type="ARBA" id="ARBA00022714"/>
    </source>
</evidence>
<comment type="cofactor">
    <cofactor evidence="9">
        <name>[2Fe-2S] cluster</name>
        <dbReference type="ChEBI" id="CHEBI:190135"/>
    </cofactor>
</comment>
<organism evidence="11 12">
    <name type="scientific">Pedococcus badiiscoriae</name>
    <dbReference type="NCBI Taxonomy" id="642776"/>
    <lineage>
        <taxon>Bacteria</taxon>
        <taxon>Bacillati</taxon>
        <taxon>Actinomycetota</taxon>
        <taxon>Actinomycetes</taxon>
        <taxon>Micrococcales</taxon>
        <taxon>Intrasporangiaceae</taxon>
        <taxon>Pedococcus</taxon>
    </lineage>
</organism>
<keyword evidence="7" id="KW-1015">Disulfide bond</keyword>
<dbReference type="CDD" id="cd03467">
    <property type="entry name" value="Rieske"/>
    <property type="match status" value="1"/>
</dbReference>
<keyword evidence="4" id="KW-0479">Metal-binding</keyword>
<dbReference type="InterPro" id="IPR019546">
    <property type="entry name" value="TAT_signal_bac_arc"/>
</dbReference>
<evidence type="ECO:0000256" key="9">
    <source>
        <dbReference type="ARBA" id="ARBA00034078"/>
    </source>
</evidence>
<name>A0A852WMQ1_9MICO</name>
<dbReference type="GO" id="GO:0016705">
    <property type="term" value="F:oxidoreductase activity, acting on paired donors, with incorporation or reduction of molecular oxygen"/>
    <property type="evidence" value="ECO:0007669"/>
    <property type="project" value="UniProtKB-ARBA"/>
</dbReference>
<dbReference type="PANTHER" id="PTHR10134">
    <property type="entry name" value="CYTOCHROME B-C1 COMPLEX SUBUNIT RIESKE, MITOCHONDRIAL"/>
    <property type="match status" value="1"/>
</dbReference>
<dbReference type="InterPro" id="IPR006311">
    <property type="entry name" value="TAT_signal"/>
</dbReference>
<keyword evidence="12" id="KW-1185">Reference proteome</keyword>
<dbReference type="GO" id="GO:0051537">
    <property type="term" value="F:2 iron, 2 sulfur cluster binding"/>
    <property type="evidence" value="ECO:0007669"/>
    <property type="project" value="UniProtKB-KW"/>
</dbReference>
<dbReference type="InterPro" id="IPR036922">
    <property type="entry name" value="Rieske_2Fe-2S_sf"/>
</dbReference>
<accession>A0A852WMQ1</accession>
<dbReference type="InterPro" id="IPR017941">
    <property type="entry name" value="Rieske_2Fe-2S"/>
</dbReference>
<dbReference type="AlphaFoldDB" id="A0A852WMQ1"/>
<comment type="function">
    <text evidence="1">Iron-sulfur subunit of the cytochrome bc1 complex, an essential component of the respiratory electron transport chain required for ATP synthesis. The bc1 complex catalyzes the oxidation of menaquinol and the reduction of cytochrome c in the respiratory chain. The bc1 complex operates through a Q-cycle mechanism that couples electron transfer to generation of the proton gradient that drives ATP synthesis.</text>
</comment>
<keyword evidence="5" id="KW-0408">Iron</keyword>
<evidence type="ECO:0000256" key="8">
    <source>
        <dbReference type="ARBA" id="ARBA00029586"/>
    </source>
</evidence>
<dbReference type="Gene3D" id="2.102.10.10">
    <property type="entry name" value="Rieske [2Fe-2S] iron-sulphur domain"/>
    <property type="match status" value="1"/>
</dbReference>
<dbReference type="GO" id="GO:0004497">
    <property type="term" value="F:monooxygenase activity"/>
    <property type="evidence" value="ECO:0007669"/>
    <property type="project" value="UniProtKB-ARBA"/>
</dbReference>
<evidence type="ECO:0000256" key="1">
    <source>
        <dbReference type="ARBA" id="ARBA00002494"/>
    </source>
</evidence>
<dbReference type="EMBL" id="JACCAB010000001">
    <property type="protein sequence ID" value="NYG06696.1"/>
    <property type="molecule type" value="Genomic_DNA"/>
</dbReference>
<keyword evidence="3" id="KW-0001">2Fe-2S</keyword>
<dbReference type="GO" id="GO:0046872">
    <property type="term" value="F:metal ion binding"/>
    <property type="evidence" value="ECO:0007669"/>
    <property type="project" value="UniProtKB-KW"/>
</dbReference>
<dbReference type="PRINTS" id="PR00162">
    <property type="entry name" value="RIESKE"/>
</dbReference>
<gene>
    <name evidence="11" type="ORF">BJ986_001183</name>
</gene>
<reference evidence="11 12" key="1">
    <citation type="submission" date="2020-07" db="EMBL/GenBank/DDBJ databases">
        <title>Sequencing the genomes of 1000 actinobacteria strains.</title>
        <authorList>
            <person name="Klenk H.-P."/>
        </authorList>
    </citation>
    <scope>NUCLEOTIDE SEQUENCE [LARGE SCALE GENOMIC DNA]</scope>
    <source>
        <strain evidence="11 12">DSM 23987</strain>
    </source>
</reference>
<evidence type="ECO:0000256" key="4">
    <source>
        <dbReference type="ARBA" id="ARBA00022723"/>
    </source>
</evidence>
<evidence type="ECO:0000259" key="10">
    <source>
        <dbReference type="PROSITE" id="PS51296"/>
    </source>
</evidence>
<sequence length="149" mass="14957">MPIPPLSRRSLLQGAAVAGVAAVAGFVVARAARSEVTRPGTAANAYGPIAAHRDRQLARLDQVPSRGGLVVGNDSIVLTRGAGEDVHGFSAICTHQGCPVSSVAAGAIVCPCHGSRFDATSGAVIAGPATRPLPAVPVVVRDGVVYTTT</sequence>
<evidence type="ECO:0000256" key="7">
    <source>
        <dbReference type="ARBA" id="ARBA00023157"/>
    </source>
</evidence>
<dbReference type="InterPro" id="IPR014349">
    <property type="entry name" value="Rieske_Fe-S_prot"/>
</dbReference>
<dbReference type="InterPro" id="IPR005805">
    <property type="entry name" value="Rieske_Fe-S_prot_C"/>
</dbReference>
<evidence type="ECO:0000313" key="12">
    <source>
        <dbReference type="Proteomes" id="UP000573599"/>
    </source>
</evidence>
<protein>
    <recommendedName>
        <fullName evidence="2">Cytochrome bc1 complex Rieske iron-sulfur subunit</fullName>
    </recommendedName>
    <alternativeName>
        <fullName evidence="8">Cytochrome bc1 reductase complex subunit QcrA</fullName>
    </alternativeName>
</protein>
<dbReference type="Pfam" id="PF00355">
    <property type="entry name" value="Rieske"/>
    <property type="match status" value="1"/>
</dbReference>
<evidence type="ECO:0000256" key="5">
    <source>
        <dbReference type="ARBA" id="ARBA00023004"/>
    </source>
</evidence>
<evidence type="ECO:0000313" key="11">
    <source>
        <dbReference type="EMBL" id="NYG06696.1"/>
    </source>
</evidence>